<gene>
    <name evidence="2" type="ORF">GCM10023331_36730</name>
</gene>
<sequence length="236" mass="26647">MKRLSTLLLTILLTAPLWSSAQYSTLSLELGTGPQSYRGDLNPSFGQWGYHISGGIRITPKEKRLHFYTGVTYGKVMAQSYSYETPDPNYTPLTQVDTRIFSVESKLFVNLIKKTSFRLYLQQGIALNTMQSYTPIKDPDTGIVINTPVENQIQSIETSNIITYNELNYSPFFISFPTGIGASYHFKNAFGIALESTLMNPISDYLDVMSELGNPKNLDNVWQFRCSVLVPLRTIR</sequence>
<proteinExistence type="predicted"/>
<evidence type="ECO:0008006" key="4">
    <source>
        <dbReference type="Google" id="ProtNLM"/>
    </source>
</evidence>
<evidence type="ECO:0000313" key="2">
    <source>
        <dbReference type="EMBL" id="GAA4848647.1"/>
    </source>
</evidence>
<dbReference type="Proteomes" id="UP001500298">
    <property type="component" value="Unassembled WGS sequence"/>
</dbReference>
<name>A0ABP9DN41_9BACT</name>
<organism evidence="2 3">
    <name type="scientific">Algivirga pacifica</name>
    <dbReference type="NCBI Taxonomy" id="1162670"/>
    <lineage>
        <taxon>Bacteria</taxon>
        <taxon>Pseudomonadati</taxon>
        <taxon>Bacteroidota</taxon>
        <taxon>Cytophagia</taxon>
        <taxon>Cytophagales</taxon>
        <taxon>Flammeovirgaceae</taxon>
        <taxon>Algivirga</taxon>
    </lineage>
</organism>
<accession>A0ABP9DN41</accession>
<comment type="caution">
    <text evidence="2">The sequence shown here is derived from an EMBL/GenBank/DDBJ whole genome shotgun (WGS) entry which is preliminary data.</text>
</comment>
<evidence type="ECO:0000256" key="1">
    <source>
        <dbReference type="SAM" id="SignalP"/>
    </source>
</evidence>
<keyword evidence="1" id="KW-0732">Signal</keyword>
<protein>
    <recommendedName>
        <fullName evidence="4">Outer membrane protein beta-barrel domain-containing protein</fullName>
    </recommendedName>
</protein>
<keyword evidence="3" id="KW-1185">Reference proteome</keyword>
<dbReference type="EMBL" id="BAABJX010000059">
    <property type="protein sequence ID" value="GAA4848647.1"/>
    <property type="molecule type" value="Genomic_DNA"/>
</dbReference>
<reference evidence="3" key="1">
    <citation type="journal article" date="2019" name="Int. J. Syst. Evol. Microbiol.">
        <title>The Global Catalogue of Microorganisms (GCM) 10K type strain sequencing project: providing services to taxonomists for standard genome sequencing and annotation.</title>
        <authorList>
            <consortium name="The Broad Institute Genomics Platform"/>
            <consortium name="The Broad Institute Genome Sequencing Center for Infectious Disease"/>
            <person name="Wu L."/>
            <person name="Ma J."/>
        </authorList>
    </citation>
    <scope>NUCLEOTIDE SEQUENCE [LARGE SCALE GENOMIC DNA]</scope>
    <source>
        <strain evidence="3">JCM 18326</strain>
    </source>
</reference>
<dbReference type="RefSeq" id="WP_345374499.1">
    <property type="nucleotide sequence ID" value="NZ_BAABJX010000059.1"/>
</dbReference>
<evidence type="ECO:0000313" key="3">
    <source>
        <dbReference type="Proteomes" id="UP001500298"/>
    </source>
</evidence>
<feature type="signal peptide" evidence="1">
    <location>
        <begin position="1"/>
        <end position="21"/>
    </location>
</feature>
<feature type="chain" id="PRO_5046493383" description="Outer membrane protein beta-barrel domain-containing protein" evidence="1">
    <location>
        <begin position="22"/>
        <end position="236"/>
    </location>
</feature>